<feature type="chain" id="PRO_5045917115" description="Transcription regulator YsiA C-terminal domain-containing protein" evidence="2">
    <location>
        <begin position="28"/>
        <end position="138"/>
    </location>
</feature>
<evidence type="ECO:0000256" key="2">
    <source>
        <dbReference type="SAM" id="SignalP"/>
    </source>
</evidence>
<dbReference type="Proteomes" id="UP000605676">
    <property type="component" value="Unassembled WGS sequence"/>
</dbReference>
<feature type="domain" description="Transcription regulator YsiA C-terminal" evidence="3">
    <location>
        <begin position="43"/>
        <end position="124"/>
    </location>
</feature>
<evidence type="ECO:0000313" key="5">
    <source>
        <dbReference type="Proteomes" id="UP000605676"/>
    </source>
</evidence>
<dbReference type="InterPro" id="IPR013570">
    <property type="entry name" value="Tscrpt_reg_YsiA_C"/>
</dbReference>
<dbReference type="RefSeq" id="WP_200463012.1">
    <property type="nucleotide sequence ID" value="NZ_JAENRR010000001.1"/>
</dbReference>
<evidence type="ECO:0000259" key="3">
    <source>
        <dbReference type="Pfam" id="PF08359"/>
    </source>
</evidence>
<reference evidence="4 5" key="1">
    <citation type="submission" date="2021-01" db="EMBL/GenBank/DDBJ databases">
        <title>Carboxyliciviraga sp.nov., isolated from coastal sediments.</title>
        <authorList>
            <person name="Lu D."/>
            <person name="Zhang T."/>
        </authorList>
    </citation>
    <scope>NUCLEOTIDE SEQUENCE [LARGE SCALE GENOMIC DNA]</scope>
    <source>
        <strain evidence="4 5">N1Y132</strain>
    </source>
</reference>
<feature type="signal peptide" evidence="2">
    <location>
        <begin position="1"/>
        <end position="27"/>
    </location>
</feature>
<keyword evidence="2" id="KW-0732">Signal</keyword>
<protein>
    <recommendedName>
        <fullName evidence="3">Transcription regulator YsiA C-terminal domain-containing protein</fullName>
    </recommendedName>
</protein>
<feature type="region of interest" description="Disordered" evidence="1">
    <location>
        <begin position="116"/>
        <end position="138"/>
    </location>
</feature>
<comment type="caution">
    <text evidence="4">The sequence shown here is derived from an EMBL/GenBank/DDBJ whole genome shotgun (WGS) entry which is preliminary data.</text>
</comment>
<dbReference type="Pfam" id="PF08359">
    <property type="entry name" value="TetR_C_4"/>
    <property type="match status" value="1"/>
</dbReference>
<name>A0ABS1HDN5_9BACT</name>
<accession>A0ABS1HDN5</accession>
<evidence type="ECO:0000313" key="4">
    <source>
        <dbReference type="EMBL" id="MBK3515781.1"/>
    </source>
</evidence>
<sequence>MKNFEILRQFTIASALLLICSLSGVQAQSKGKHQGPPPIPDAEQIEKMVSKLDEALSLSDEQSSKIEAIYTHHFKIVEDKRSVGRPSREEMQQLRVELDKDIKNILSAEQLPAYDKLIEEQKQQRGKGKGNKPQRYNS</sequence>
<keyword evidence="5" id="KW-1185">Reference proteome</keyword>
<dbReference type="EMBL" id="JAENRR010000001">
    <property type="protein sequence ID" value="MBK3515781.1"/>
    <property type="molecule type" value="Genomic_DNA"/>
</dbReference>
<organism evidence="4 5">
    <name type="scientific">Carboxylicivirga marina</name>
    <dbReference type="NCBI Taxonomy" id="2800988"/>
    <lineage>
        <taxon>Bacteria</taxon>
        <taxon>Pseudomonadati</taxon>
        <taxon>Bacteroidota</taxon>
        <taxon>Bacteroidia</taxon>
        <taxon>Marinilabiliales</taxon>
        <taxon>Marinilabiliaceae</taxon>
        <taxon>Carboxylicivirga</taxon>
    </lineage>
</organism>
<gene>
    <name evidence="4" type="ORF">JIV24_00415</name>
</gene>
<evidence type="ECO:0000256" key="1">
    <source>
        <dbReference type="SAM" id="MobiDB-lite"/>
    </source>
</evidence>
<proteinExistence type="predicted"/>